<protein>
    <submittedName>
        <fullName evidence="6">RICIN domain-containing protein</fullName>
    </submittedName>
</protein>
<dbReference type="Gene3D" id="2.60.40.1080">
    <property type="match status" value="1"/>
</dbReference>
<dbReference type="SUPFAM" id="SSF48695">
    <property type="entry name" value="Multiheme cytochromes"/>
    <property type="match status" value="1"/>
</dbReference>
<comment type="caution">
    <text evidence="6">The sequence shown here is derived from an EMBL/GenBank/DDBJ whole genome shotgun (WGS) entry which is preliminary data.</text>
</comment>
<dbReference type="RefSeq" id="WP_195872411.1">
    <property type="nucleotide sequence ID" value="NZ_JADOET010000015.1"/>
</dbReference>
<dbReference type="InterPro" id="IPR011041">
    <property type="entry name" value="Quinoprot_gluc/sorb_DH_b-prop"/>
</dbReference>
<evidence type="ECO:0000256" key="2">
    <source>
        <dbReference type="ARBA" id="ARBA00023004"/>
    </source>
</evidence>
<evidence type="ECO:0000256" key="1">
    <source>
        <dbReference type="ARBA" id="ARBA00022723"/>
    </source>
</evidence>
<dbReference type="EMBL" id="JADOET010000015">
    <property type="protein sequence ID" value="MBF8151154.1"/>
    <property type="molecule type" value="Genomic_DNA"/>
</dbReference>
<dbReference type="Proteomes" id="UP000611215">
    <property type="component" value="Unassembled WGS sequence"/>
</dbReference>
<dbReference type="SUPFAM" id="SSF49373">
    <property type="entry name" value="Invasin/intimin cell-adhesion fragments"/>
    <property type="match status" value="1"/>
</dbReference>
<dbReference type="SUPFAM" id="SSF50370">
    <property type="entry name" value="Ricin B-like lectins"/>
    <property type="match status" value="2"/>
</dbReference>
<proteinExistence type="predicted"/>
<dbReference type="InterPro" id="IPR008964">
    <property type="entry name" value="Invasin/intimin_cell_adhesion"/>
</dbReference>
<feature type="transmembrane region" description="Helical" evidence="4">
    <location>
        <begin position="12"/>
        <end position="31"/>
    </location>
</feature>
<sequence>MNFLSIKKSKISILFFGLSIFTILGVSPYFFGPGLTQPESVGTFLNGNFPDVTASANPYQPAFPNLTFNSPLTFTTVPNSNTLIIGQQNGEIYSFENDDTVTTKNLVADLSNKVGVVWDGGFLGLEIHPEFGTPGKNYIYTYYTSKDENGNDYPDAFVSGFGCYKEDYWGGFSYLRRYEVDPVTFTVVPGSELTMIKIRMFSSSHRGGALEFGDDGFLYLTTGEQSAYTKSQNITTNLDGGVLRLDVDQDPTKSHNPIRTLNTGRFNDEISGVGYGIPNDNPFLSPLGDNFEEYYSIGHRNPHRLTKDALTGTMYIGEIGAGTHEEVNILSKGKNYGWPVYEGNVAGPGANCGGVDAGMYNNMSHEGPLVAFPRADANALMGGFVYRGTAMPEYYGKYICADYGIGEEIWVVDINTGAYELITEFSPTNIISFGEDNQGEIYLLSQGNNVSLYKMTQVNGSPLDNVPELLSETGAFQNLTTLTPSSGVLPYELVESFWSDGAEKKRWMVIPNDGTHDTPEEQINFSEDGDWEFPVGSVLIKHFELPVDDANPNVTKRLETRFSIKASTGDFYFLTYKWNSAGTEAVLLDSGVSEDIAIATTSGSSRYQTWTYPGTQDCIACHNPATNGSIGPRTRFLNSNITYPQTETNANQLVTLSHLGILDESIDDNTVLAYQTHKAIDDPNASLDERARSYLDNNCAYCHRPGGTGERAQFDLRLSNSLVDTGLMYAGTNEPVDGLDRIVIAGDAENSILFHRIESVDQTVEMPPIAKNVADQAGVDLIEEWINQLDPNYEDPTIDACTYTITNVGSGLVMDIAGVSQANGANVQQWTFIAGGNQLNQQFIVEPDGNGYYTIKAVHSDKFLDVQGAGQASGTNVIQYQGNGTDAQLFSFEYLGDNEYAIKSKTNNFYLGIENGSLNNGGSIKTYADDGSDFFKWTFTAFEIPVTGVTILEETAIVATGGNLTLTASVLPSGACDQNLIWSSSDETIALVDETGYVTGVAEGVATITATTVEGGFTDSTLIEVYDNVPISTSVFTITNVGSSLVMDVANGSQANTTDIVQKPGTLSDNQKFIVAPDGNGYYTIKPVHSNKNVDVQGAGQADGTNLIQHEENGTDAQLFSIIYLGNDMYAIQSKVNNLYVGIENNSLVDGASIKTYANDGSDFFKWGLTDLSTTYTFDGNNGWLPSDPNGTATIYDEIIVESGNAIISSNTTSDIINVNPGAALTINNGVTLTTNTTTLNSTSQTYASLIVDGIIEGTVKYERYVNANSGGNDLISPPLFGETWEDFLLSDNNAADILNDGNNNPRTYLFGP</sequence>
<reference evidence="6 7" key="1">
    <citation type="submission" date="2020-11" db="EMBL/GenBank/DDBJ databases">
        <title>Winogradskyella marina sp. nov., isolated from marine sediment.</title>
        <authorList>
            <person name="Bo J."/>
            <person name="Wang S."/>
            <person name="Song X."/>
            <person name="Du Z."/>
        </authorList>
    </citation>
    <scope>NUCLEOTIDE SEQUENCE [LARGE SCALE GENOMIC DNA]</scope>
    <source>
        <strain evidence="6 7">F6397</strain>
    </source>
</reference>
<dbReference type="InterPro" id="IPR036280">
    <property type="entry name" value="Multihaem_cyt_sf"/>
</dbReference>
<dbReference type="PROSITE" id="PS50231">
    <property type="entry name" value="RICIN_B_LECTIN"/>
    <property type="match status" value="1"/>
</dbReference>
<dbReference type="InterPro" id="IPR035992">
    <property type="entry name" value="Ricin_B-like_lectins"/>
</dbReference>
<dbReference type="CDD" id="cd00161">
    <property type="entry name" value="beta-trefoil_Ricin-like"/>
    <property type="match status" value="2"/>
</dbReference>
<organism evidence="6 7">
    <name type="scientific">Winogradskyella marina</name>
    <dbReference type="NCBI Taxonomy" id="2785530"/>
    <lineage>
        <taxon>Bacteria</taxon>
        <taxon>Pseudomonadati</taxon>
        <taxon>Bacteroidota</taxon>
        <taxon>Flavobacteriia</taxon>
        <taxon>Flavobacteriales</taxon>
        <taxon>Flavobacteriaceae</taxon>
        <taxon>Winogradskyella</taxon>
    </lineage>
</organism>
<dbReference type="PANTHER" id="PTHR19328">
    <property type="entry name" value="HEDGEHOG-INTERACTING PROTEIN"/>
    <property type="match status" value="1"/>
</dbReference>
<dbReference type="PROSITE" id="PS51007">
    <property type="entry name" value="CYTC"/>
    <property type="match status" value="1"/>
</dbReference>
<dbReference type="SMART" id="SM00458">
    <property type="entry name" value="RICIN"/>
    <property type="match status" value="2"/>
</dbReference>
<dbReference type="InterPro" id="IPR003343">
    <property type="entry name" value="Big_2"/>
</dbReference>
<dbReference type="InterPro" id="IPR000772">
    <property type="entry name" value="Ricin_B_lectin"/>
</dbReference>
<dbReference type="SMART" id="SM00635">
    <property type="entry name" value="BID_2"/>
    <property type="match status" value="1"/>
</dbReference>
<evidence type="ECO:0000256" key="4">
    <source>
        <dbReference type="SAM" id="Phobius"/>
    </source>
</evidence>
<keyword evidence="4" id="KW-0472">Membrane</keyword>
<feature type="non-terminal residue" evidence="6">
    <location>
        <position position="1313"/>
    </location>
</feature>
<accession>A0ABS0EL23</accession>
<gene>
    <name evidence="6" type="ORF">ITJ86_14685</name>
</gene>
<dbReference type="SUPFAM" id="SSF50952">
    <property type="entry name" value="Soluble quinoprotein glucose dehydrogenase"/>
    <property type="match status" value="1"/>
</dbReference>
<dbReference type="InterPro" id="IPR009056">
    <property type="entry name" value="Cyt_c-like_dom"/>
</dbReference>
<dbReference type="Pfam" id="PF07995">
    <property type="entry name" value="GSDH"/>
    <property type="match status" value="2"/>
</dbReference>
<dbReference type="Gene3D" id="2.80.10.50">
    <property type="match status" value="4"/>
</dbReference>
<keyword evidence="7" id="KW-1185">Reference proteome</keyword>
<dbReference type="InterPro" id="IPR012938">
    <property type="entry name" value="Glc/Sorbosone_DH"/>
</dbReference>
<dbReference type="Pfam" id="PF14200">
    <property type="entry name" value="RicinB_lectin_2"/>
    <property type="match status" value="2"/>
</dbReference>
<keyword evidence="4" id="KW-0812">Transmembrane</keyword>
<dbReference type="PANTHER" id="PTHR19328:SF13">
    <property type="entry name" value="HIPL1 PROTEIN"/>
    <property type="match status" value="1"/>
</dbReference>
<feature type="domain" description="Cytochrome c" evidence="5">
    <location>
        <begin position="598"/>
        <end position="734"/>
    </location>
</feature>
<evidence type="ECO:0000259" key="5">
    <source>
        <dbReference type="PROSITE" id="PS51007"/>
    </source>
</evidence>
<keyword evidence="4" id="KW-1133">Transmembrane helix</keyword>
<keyword evidence="3" id="KW-0349">Heme</keyword>
<dbReference type="Gene3D" id="2.120.10.30">
    <property type="entry name" value="TolB, C-terminal domain"/>
    <property type="match status" value="1"/>
</dbReference>
<dbReference type="InterPro" id="IPR011042">
    <property type="entry name" value="6-blade_b-propeller_TolB-like"/>
</dbReference>
<keyword evidence="1 3" id="KW-0479">Metal-binding</keyword>
<evidence type="ECO:0000256" key="3">
    <source>
        <dbReference type="PROSITE-ProRule" id="PRU00433"/>
    </source>
</evidence>
<keyword evidence="2 3" id="KW-0408">Iron</keyword>
<evidence type="ECO:0000313" key="6">
    <source>
        <dbReference type="EMBL" id="MBF8151154.1"/>
    </source>
</evidence>
<evidence type="ECO:0000313" key="7">
    <source>
        <dbReference type="Proteomes" id="UP000611215"/>
    </source>
</evidence>
<dbReference type="Pfam" id="PF02368">
    <property type="entry name" value="Big_2"/>
    <property type="match status" value="1"/>
</dbReference>
<name>A0ABS0EL23_9FLAO</name>